<proteinExistence type="predicted"/>
<gene>
    <name evidence="1" type="ORF">QTG54_012704</name>
</gene>
<name>A0AAD8XZN8_9STRA</name>
<organism evidence="1 2">
    <name type="scientific">Skeletonema marinoi</name>
    <dbReference type="NCBI Taxonomy" id="267567"/>
    <lineage>
        <taxon>Eukaryota</taxon>
        <taxon>Sar</taxon>
        <taxon>Stramenopiles</taxon>
        <taxon>Ochrophyta</taxon>
        <taxon>Bacillariophyta</taxon>
        <taxon>Coscinodiscophyceae</taxon>
        <taxon>Thalassiosirophycidae</taxon>
        <taxon>Thalassiosirales</taxon>
        <taxon>Skeletonemataceae</taxon>
        <taxon>Skeletonema</taxon>
        <taxon>Skeletonema marinoi-dohrnii complex</taxon>
    </lineage>
</organism>
<dbReference type="AlphaFoldDB" id="A0AAD8XZN8"/>
<comment type="caution">
    <text evidence="1">The sequence shown here is derived from an EMBL/GenBank/DDBJ whole genome shotgun (WGS) entry which is preliminary data.</text>
</comment>
<reference evidence="1" key="1">
    <citation type="submission" date="2023-06" db="EMBL/GenBank/DDBJ databases">
        <title>Survivors Of The Sea: Transcriptome response of Skeletonema marinoi to long-term dormancy.</title>
        <authorList>
            <person name="Pinder M.I.M."/>
            <person name="Kourtchenko O."/>
            <person name="Robertson E.K."/>
            <person name="Larsson T."/>
            <person name="Maumus F."/>
            <person name="Osuna-Cruz C.M."/>
            <person name="Vancaester E."/>
            <person name="Stenow R."/>
            <person name="Vandepoele K."/>
            <person name="Ploug H."/>
            <person name="Bruchert V."/>
            <person name="Godhe A."/>
            <person name="Topel M."/>
        </authorList>
    </citation>
    <scope>NUCLEOTIDE SEQUENCE</scope>
    <source>
        <strain evidence="1">R05AC</strain>
    </source>
</reference>
<dbReference type="Proteomes" id="UP001224775">
    <property type="component" value="Unassembled WGS sequence"/>
</dbReference>
<evidence type="ECO:0000313" key="1">
    <source>
        <dbReference type="EMBL" id="KAK1736682.1"/>
    </source>
</evidence>
<dbReference type="EMBL" id="JATAAI010000028">
    <property type="protein sequence ID" value="KAK1736682.1"/>
    <property type="molecule type" value="Genomic_DNA"/>
</dbReference>
<sequence>MGGSGALLFSHLATESVVAFAPQVDLARDAHVSRDDMTLLVKEKFQTRLFENAEEAIKKGVTLFVHRGVESSDTQHTDQLMSRLASKCPLENERLKIIEHSDCNHHQIAVHLKQKGHLLEAISTCLMSNVVM</sequence>
<protein>
    <submittedName>
        <fullName evidence="1">Uncharacterized protein</fullName>
    </submittedName>
</protein>
<accession>A0AAD8XZN8</accession>
<evidence type="ECO:0000313" key="2">
    <source>
        <dbReference type="Proteomes" id="UP001224775"/>
    </source>
</evidence>
<keyword evidence="2" id="KW-1185">Reference proteome</keyword>